<dbReference type="RefSeq" id="WP_027411098.1">
    <property type="nucleotide sequence ID" value="NZ_BMWS01000001.1"/>
</dbReference>
<feature type="domain" description="Nudix hydrolase" evidence="11">
    <location>
        <begin position="42"/>
        <end position="180"/>
    </location>
</feature>
<dbReference type="InterPro" id="IPR020084">
    <property type="entry name" value="NUDIX_hydrolase_CS"/>
</dbReference>
<evidence type="ECO:0000313" key="13">
    <source>
        <dbReference type="Proteomes" id="UP000601108"/>
    </source>
</evidence>
<dbReference type="Pfam" id="PF00293">
    <property type="entry name" value="NUDIX"/>
    <property type="match status" value="1"/>
</dbReference>
<reference evidence="12 13" key="1">
    <citation type="journal article" date="2014" name="Int. J. Syst. Evol. Microbiol.">
        <title>Complete genome sequence of Corynebacterium casei LMG S-19264T (=DSM 44701T), isolated from a smear-ripened cheese.</title>
        <authorList>
            <consortium name="US DOE Joint Genome Institute (JGI-PGF)"/>
            <person name="Walter F."/>
            <person name="Albersmeier A."/>
            <person name="Kalinowski J."/>
            <person name="Ruckert C."/>
        </authorList>
    </citation>
    <scope>NUCLEOTIDE SEQUENCE [LARGE SCALE GENOMIC DNA]</scope>
    <source>
        <strain evidence="12 13">KCTC 12285</strain>
    </source>
</reference>
<evidence type="ECO:0000256" key="3">
    <source>
        <dbReference type="ARBA" id="ARBA00007275"/>
    </source>
</evidence>
<accession>A0A918JRK8</accession>
<dbReference type="InterPro" id="IPR004385">
    <property type="entry name" value="NDP_pyrophosphatase"/>
</dbReference>
<evidence type="ECO:0000256" key="6">
    <source>
        <dbReference type="ARBA" id="ARBA00022801"/>
    </source>
</evidence>
<feature type="binding site" evidence="9">
    <location>
        <position position="102"/>
    </location>
    <ligand>
        <name>Mg(2+)</name>
        <dbReference type="ChEBI" id="CHEBI:18420"/>
        <label>1</label>
    </ligand>
</feature>
<dbReference type="GO" id="GO:0019144">
    <property type="term" value="F:ADP-sugar diphosphatase activity"/>
    <property type="evidence" value="ECO:0007669"/>
    <property type="project" value="TreeGrafter"/>
</dbReference>
<dbReference type="InterPro" id="IPR000086">
    <property type="entry name" value="NUDIX_hydrolase_dom"/>
</dbReference>
<evidence type="ECO:0000313" key="12">
    <source>
        <dbReference type="EMBL" id="GGX03384.1"/>
    </source>
</evidence>
<dbReference type="PANTHER" id="PTHR11839">
    <property type="entry name" value="UDP/ADP-SUGAR PYROPHOSPHATASE"/>
    <property type="match status" value="1"/>
</dbReference>
<evidence type="ECO:0000256" key="2">
    <source>
        <dbReference type="ARBA" id="ARBA00001946"/>
    </source>
</evidence>
<evidence type="ECO:0000259" key="11">
    <source>
        <dbReference type="PROSITE" id="PS51462"/>
    </source>
</evidence>
<dbReference type="GO" id="GO:0005829">
    <property type="term" value="C:cytosol"/>
    <property type="evidence" value="ECO:0007669"/>
    <property type="project" value="TreeGrafter"/>
</dbReference>
<organism evidence="12 13">
    <name type="scientific">Aquimarina muelleri</name>
    <dbReference type="NCBI Taxonomy" id="279356"/>
    <lineage>
        <taxon>Bacteria</taxon>
        <taxon>Pseudomonadati</taxon>
        <taxon>Bacteroidota</taxon>
        <taxon>Flavobacteriia</taxon>
        <taxon>Flavobacteriales</taxon>
        <taxon>Flavobacteriaceae</taxon>
        <taxon>Aquimarina</taxon>
    </lineage>
</organism>
<keyword evidence="9" id="KW-0460">Magnesium</keyword>
<dbReference type="PROSITE" id="PS51462">
    <property type="entry name" value="NUDIX"/>
    <property type="match status" value="1"/>
</dbReference>
<comment type="cofactor">
    <cofactor evidence="2 9">
        <name>Mg(2+)</name>
        <dbReference type="ChEBI" id="CHEBI:18420"/>
    </cofactor>
</comment>
<feature type="binding site" evidence="9">
    <location>
        <position position="98"/>
    </location>
    <ligand>
        <name>Mg(2+)</name>
        <dbReference type="ChEBI" id="CHEBI:18420"/>
        <label>1</label>
    </ligand>
</feature>
<feature type="binding site" evidence="9">
    <location>
        <position position="151"/>
    </location>
    <ligand>
        <name>Mg(2+)</name>
        <dbReference type="ChEBI" id="CHEBI:18420"/>
        <label>2</label>
    </ligand>
</feature>
<dbReference type="Gene3D" id="3.90.79.10">
    <property type="entry name" value="Nucleoside Triphosphate Pyrophosphohydrolase"/>
    <property type="match status" value="1"/>
</dbReference>
<dbReference type="PANTHER" id="PTHR11839:SF18">
    <property type="entry name" value="NUDIX HYDROLASE DOMAIN-CONTAINING PROTEIN"/>
    <property type="match status" value="1"/>
</dbReference>
<evidence type="ECO:0000256" key="10">
    <source>
        <dbReference type="PIRSR" id="PIRSR604385-3"/>
    </source>
</evidence>
<proteinExistence type="inferred from homology"/>
<evidence type="ECO:0000256" key="4">
    <source>
        <dbReference type="ARBA" id="ARBA00011738"/>
    </source>
</evidence>
<dbReference type="InterPro" id="IPR015797">
    <property type="entry name" value="NUDIX_hydrolase-like_dom_sf"/>
</dbReference>
<evidence type="ECO:0000256" key="1">
    <source>
        <dbReference type="ARBA" id="ARBA00000847"/>
    </source>
</evidence>
<comment type="catalytic activity">
    <reaction evidence="1">
        <text>GDP-alpha-D-mannose + H2O = alpha-D-mannose 1-phosphate + GMP + 2 H(+)</text>
        <dbReference type="Rhea" id="RHEA:27978"/>
        <dbReference type="ChEBI" id="CHEBI:15377"/>
        <dbReference type="ChEBI" id="CHEBI:15378"/>
        <dbReference type="ChEBI" id="CHEBI:57527"/>
        <dbReference type="ChEBI" id="CHEBI:58115"/>
        <dbReference type="ChEBI" id="CHEBI:58409"/>
    </reaction>
</comment>
<dbReference type="EMBL" id="BMWS01000001">
    <property type="protein sequence ID" value="GGX03384.1"/>
    <property type="molecule type" value="Genomic_DNA"/>
</dbReference>
<feature type="binding site" evidence="9">
    <location>
        <position position="82"/>
    </location>
    <ligand>
        <name>Mg(2+)</name>
        <dbReference type="ChEBI" id="CHEBI:18420"/>
        <label>1</label>
    </ligand>
</feature>
<gene>
    <name evidence="12" type="primary">nudF</name>
    <name evidence="12" type="ORF">GCM10007384_01410</name>
</gene>
<comment type="subunit">
    <text evidence="4">Homodimer.</text>
</comment>
<keyword evidence="9" id="KW-0479">Metal-binding</keyword>
<name>A0A918JRK8_9FLAO</name>
<dbReference type="AlphaFoldDB" id="A0A918JRK8"/>
<protein>
    <recommendedName>
        <fullName evidence="5">GDP-mannose pyrophosphatase</fullName>
    </recommendedName>
    <alternativeName>
        <fullName evidence="7">GDP-mannose hydrolase</fullName>
    </alternativeName>
    <alternativeName>
        <fullName evidence="8">GDPMK</fullName>
    </alternativeName>
</protein>
<dbReference type="GO" id="GO:0019693">
    <property type="term" value="P:ribose phosphate metabolic process"/>
    <property type="evidence" value="ECO:0007669"/>
    <property type="project" value="TreeGrafter"/>
</dbReference>
<comment type="caution">
    <text evidence="12">The sequence shown here is derived from an EMBL/GenBank/DDBJ whole genome shotgun (WGS) entry which is preliminary data.</text>
</comment>
<comment type="similarity">
    <text evidence="3">Belongs to the Nudix hydrolase family. NudK subfamily.</text>
</comment>
<dbReference type="Proteomes" id="UP000601108">
    <property type="component" value="Unassembled WGS sequence"/>
</dbReference>
<keyword evidence="6" id="KW-0378">Hydrolase</keyword>
<feature type="short sequence motif" description="Nudix box" evidence="10">
    <location>
        <begin position="83"/>
        <end position="105"/>
    </location>
</feature>
<evidence type="ECO:0000256" key="9">
    <source>
        <dbReference type="PIRSR" id="PIRSR604385-2"/>
    </source>
</evidence>
<keyword evidence="13" id="KW-1185">Reference proteome</keyword>
<sequence>MKYNVLNEKLVYNGFLKIKKATIIHDSFYKETSITCSREMLDRGDSVAVLLHEKDTNQLIFINQFRYPTIKKGTGWLKEIPAGELEFDEDPVECAIREVKEETGYKVNCLDHVSTFYATPGGSSERMYLYFGEVVEKDKEFIGGGVQEENEDILLCKFDASKIDTLLKSGIINDAKSIIALQWFIINKLK</sequence>
<dbReference type="NCBIfam" id="TIGR00052">
    <property type="entry name" value="nudix-type nucleoside diphosphatase, YffH/AdpP family"/>
    <property type="match status" value="1"/>
</dbReference>
<dbReference type="GO" id="GO:0006753">
    <property type="term" value="P:nucleoside phosphate metabolic process"/>
    <property type="evidence" value="ECO:0007669"/>
    <property type="project" value="TreeGrafter"/>
</dbReference>
<dbReference type="CDD" id="cd24157">
    <property type="entry name" value="NUDIX_GDPMK"/>
    <property type="match status" value="1"/>
</dbReference>
<dbReference type="PROSITE" id="PS00893">
    <property type="entry name" value="NUDIX_BOX"/>
    <property type="match status" value="1"/>
</dbReference>
<evidence type="ECO:0000256" key="5">
    <source>
        <dbReference type="ARBA" id="ARBA00016377"/>
    </source>
</evidence>
<evidence type="ECO:0000256" key="7">
    <source>
        <dbReference type="ARBA" id="ARBA00032162"/>
    </source>
</evidence>
<evidence type="ECO:0000256" key="8">
    <source>
        <dbReference type="ARBA" id="ARBA00032272"/>
    </source>
</evidence>
<dbReference type="SUPFAM" id="SSF55811">
    <property type="entry name" value="Nudix"/>
    <property type="match status" value="1"/>
</dbReference>
<dbReference type="GO" id="GO:0046872">
    <property type="term" value="F:metal ion binding"/>
    <property type="evidence" value="ECO:0007669"/>
    <property type="project" value="UniProtKB-KW"/>
</dbReference>